<dbReference type="EMBL" id="CAJNOI010000440">
    <property type="protein sequence ID" value="CAF1279505.1"/>
    <property type="molecule type" value="Genomic_DNA"/>
</dbReference>
<protein>
    <submittedName>
        <fullName evidence="1">Uncharacterized protein</fullName>
    </submittedName>
</protein>
<organism evidence="1 4">
    <name type="scientific">Adineta steineri</name>
    <dbReference type="NCBI Taxonomy" id="433720"/>
    <lineage>
        <taxon>Eukaryota</taxon>
        <taxon>Metazoa</taxon>
        <taxon>Spiralia</taxon>
        <taxon>Gnathifera</taxon>
        <taxon>Rotifera</taxon>
        <taxon>Eurotatoria</taxon>
        <taxon>Bdelloidea</taxon>
        <taxon>Adinetida</taxon>
        <taxon>Adinetidae</taxon>
        <taxon>Adineta</taxon>
    </lineage>
</organism>
<sequence length="201" mass="23388">MGCVSSKSEKQSRLNCVGLKRRRSKDRKNAYNTITIKNDNKVETDKVQQQTGESSKIKHYVCQHSGCNNRCDGNCLDSDDARDLLYYFRYLHLRARLDPRRLDPRRLRYRRRLRELDREFDRDHNGLGRDYGFCRICGRFDGDDDGDGGDGIYRYDLYDLYDRNDRSTCEKCGRDSSDIGSGGSSVKDIDILDAVFGRLLR</sequence>
<reference evidence="1" key="1">
    <citation type="submission" date="2021-02" db="EMBL/GenBank/DDBJ databases">
        <authorList>
            <person name="Nowell W R."/>
        </authorList>
    </citation>
    <scope>NUCLEOTIDE SEQUENCE</scope>
</reference>
<keyword evidence="3" id="KW-1185">Reference proteome</keyword>
<evidence type="ECO:0000313" key="2">
    <source>
        <dbReference type="EMBL" id="CAF1563113.1"/>
    </source>
</evidence>
<comment type="caution">
    <text evidence="1">The sequence shown here is derived from an EMBL/GenBank/DDBJ whole genome shotgun (WGS) entry which is preliminary data.</text>
</comment>
<dbReference type="Proteomes" id="UP000663832">
    <property type="component" value="Unassembled WGS sequence"/>
</dbReference>
<gene>
    <name evidence="1" type="ORF">BJG266_LOCUS31121</name>
    <name evidence="2" type="ORF">QVE165_LOCUS48088</name>
</gene>
<evidence type="ECO:0000313" key="3">
    <source>
        <dbReference type="Proteomes" id="UP000663832"/>
    </source>
</evidence>
<dbReference type="EMBL" id="CAJNOM010000792">
    <property type="protein sequence ID" value="CAF1563113.1"/>
    <property type="molecule type" value="Genomic_DNA"/>
</dbReference>
<feature type="non-terminal residue" evidence="1">
    <location>
        <position position="1"/>
    </location>
</feature>
<proteinExistence type="predicted"/>
<accession>A0A815C6K8</accession>
<dbReference type="OrthoDB" id="10641486at2759"/>
<evidence type="ECO:0000313" key="4">
    <source>
        <dbReference type="Proteomes" id="UP000663877"/>
    </source>
</evidence>
<evidence type="ECO:0000313" key="1">
    <source>
        <dbReference type="EMBL" id="CAF1279505.1"/>
    </source>
</evidence>
<name>A0A815C6K8_9BILA</name>
<dbReference type="Proteomes" id="UP000663877">
    <property type="component" value="Unassembled WGS sequence"/>
</dbReference>
<dbReference type="AlphaFoldDB" id="A0A815C6K8"/>